<name>A0ABR2HM91_9PEZI</name>
<evidence type="ECO:0000313" key="3">
    <source>
        <dbReference type="Proteomes" id="UP001390339"/>
    </source>
</evidence>
<evidence type="ECO:0000256" key="1">
    <source>
        <dbReference type="SAM" id="MobiDB-lite"/>
    </source>
</evidence>
<accession>A0ABR2HM91</accession>
<gene>
    <name evidence="2" type="ORF">PGQ11_015344</name>
</gene>
<protein>
    <submittedName>
        <fullName evidence="2">Uncharacterized protein</fullName>
    </submittedName>
</protein>
<feature type="compositionally biased region" description="Polar residues" evidence="1">
    <location>
        <begin position="1"/>
        <end position="14"/>
    </location>
</feature>
<proteinExistence type="predicted"/>
<sequence length="90" mass="9833">MMGNERQTASSRKTIMTAHKVGLTQPQKTERVLASRREEKKREDTIAQSIEFPVILQAISCSLTKTGPGSLHRSTQLPFAVILPGAPGMS</sequence>
<comment type="caution">
    <text evidence="2">The sequence shown here is derived from an EMBL/GenBank/DDBJ whole genome shotgun (WGS) entry which is preliminary data.</text>
</comment>
<dbReference type="EMBL" id="JAPCWZ010000010">
    <property type="protein sequence ID" value="KAK8848864.1"/>
    <property type="molecule type" value="Genomic_DNA"/>
</dbReference>
<feature type="compositionally biased region" description="Basic and acidic residues" evidence="1">
    <location>
        <begin position="28"/>
        <end position="45"/>
    </location>
</feature>
<dbReference type="Proteomes" id="UP001390339">
    <property type="component" value="Unassembled WGS sequence"/>
</dbReference>
<reference evidence="2 3" key="1">
    <citation type="journal article" date="2024" name="IMA Fungus">
        <title>Apiospora arundinis, a panoply of carbohydrate-active enzymes and secondary metabolites.</title>
        <authorList>
            <person name="Sorensen T."/>
            <person name="Petersen C."/>
            <person name="Muurmann A.T."/>
            <person name="Christiansen J.V."/>
            <person name="Brundto M.L."/>
            <person name="Overgaard C.K."/>
            <person name="Boysen A.T."/>
            <person name="Wollenberg R.D."/>
            <person name="Larsen T.O."/>
            <person name="Sorensen J.L."/>
            <person name="Nielsen K.L."/>
            <person name="Sondergaard T.E."/>
        </authorList>
    </citation>
    <scope>NUCLEOTIDE SEQUENCE [LARGE SCALE GENOMIC DNA]</scope>
    <source>
        <strain evidence="2 3">AAU 773</strain>
    </source>
</reference>
<organism evidence="2 3">
    <name type="scientific">Apiospora arundinis</name>
    <dbReference type="NCBI Taxonomy" id="335852"/>
    <lineage>
        <taxon>Eukaryota</taxon>
        <taxon>Fungi</taxon>
        <taxon>Dikarya</taxon>
        <taxon>Ascomycota</taxon>
        <taxon>Pezizomycotina</taxon>
        <taxon>Sordariomycetes</taxon>
        <taxon>Xylariomycetidae</taxon>
        <taxon>Amphisphaeriales</taxon>
        <taxon>Apiosporaceae</taxon>
        <taxon>Apiospora</taxon>
    </lineage>
</organism>
<feature type="region of interest" description="Disordered" evidence="1">
    <location>
        <begin position="1"/>
        <end position="45"/>
    </location>
</feature>
<keyword evidence="3" id="KW-1185">Reference proteome</keyword>
<evidence type="ECO:0000313" key="2">
    <source>
        <dbReference type="EMBL" id="KAK8848864.1"/>
    </source>
</evidence>